<evidence type="ECO:0000313" key="8">
    <source>
        <dbReference type="EMBL" id="CAB4200787.1"/>
    </source>
</evidence>
<dbReference type="EMBL" id="LR797305">
    <property type="protein sequence ID" value="CAB4200787.1"/>
    <property type="molecule type" value="Genomic_DNA"/>
</dbReference>
<evidence type="ECO:0000313" key="11">
    <source>
        <dbReference type="EMBL" id="CAB5225243.1"/>
    </source>
</evidence>
<name>A0A6J5PQR4_9CAUD</name>
<protein>
    <submittedName>
        <fullName evidence="5">Uncharacterized protein</fullName>
    </submittedName>
</protein>
<dbReference type="EMBL" id="LR796698">
    <property type="protein sequence ID" value="CAB4160404.1"/>
    <property type="molecule type" value="Genomic_DNA"/>
</dbReference>
<dbReference type="EMBL" id="LR796762">
    <property type="protein sequence ID" value="CAB4164797.1"/>
    <property type="molecule type" value="Genomic_DNA"/>
</dbReference>
<dbReference type="EMBL" id="LR797395">
    <property type="protein sequence ID" value="CAB4213229.1"/>
    <property type="molecule type" value="Genomic_DNA"/>
</dbReference>
<reference evidence="5" key="1">
    <citation type="submission" date="2020-05" db="EMBL/GenBank/DDBJ databases">
        <authorList>
            <person name="Chiriac C."/>
            <person name="Salcher M."/>
            <person name="Ghai R."/>
            <person name="Kavagutti S V."/>
        </authorList>
    </citation>
    <scope>NUCLEOTIDE SEQUENCE</scope>
</reference>
<evidence type="ECO:0000313" key="4">
    <source>
        <dbReference type="EMBL" id="CAB4164797.1"/>
    </source>
</evidence>
<evidence type="ECO:0000313" key="12">
    <source>
        <dbReference type="EMBL" id="CAB5228563.1"/>
    </source>
</evidence>
<evidence type="ECO:0000313" key="7">
    <source>
        <dbReference type="EMBL" id="CAB4191803.1"/>
    </source>
</evidence>
<evidence type="ECO:0000313" key="1">
    <source>
        <dbReference type="EMBL" id="CAB4145105.1"/>
    </source>
</evidence>
<organism evidence="5">
    <name type="scientific">uncultured Caudovirales phage</name>
    <dbReference type="NCBI Taxonomy" id="2100421"/>
    <lineage>
        <taxon>Viruses</taxon>
        <taxon>Duplodnaviria</taxon>
        <taxon>Heunggongvirae</taxon>
        <taxon>Uroviricota</taxon>
        <taxon>Caudoviricetes</taxon>
        <taxon>Peduoviridae</taxon>
        <taxon>Maltschvirus</taxon>
        <taxon>Maltschvirus maltsch</taxon>
    </lineage>
</organism>
<evidence type="ECO:0000313" key="9">
    <source>
        <dbReference type="EMBL" id="CAB4213229.1"/>
    </source>
</evidence>
<dbReference type="EMBL" id="LR798341">
    <property type="protein sequence ID" value="CAB5225243.1"/>
    <property type="molecule type" value="Genomic_DNA"/>
</dbReference>
<evidence type="ECO:0000313" key="5">
    <source>
        <dbReference type="EMBL" id="CAB4172316.1"/>
    </source>
</evidence>
<dbReference type="EMBL" id="LR796961">
    <property type="protein sequence ID" value="CAB4178263.1"/>
    <property type="molecule type" value="Genomic_DNA"/>
</dbReference>
<evidence type="ECO:0000313" key="10">
    <source>
        <dbReference type="EMBL" id="CAB4218007.1"/>
    </source>
</evidence>
<evidence type="ECO:0000313" key="6">
    <source>
        <dbReference type="EMBL" id="CAB4178263.1"/>
    </source>
</evidence>
<dbReference type="EMBL" id="LR796644">
    <property type="protein sequence ID" value="CAB4156621.1"/>
    <property type="molecule type" value="Genomic_DNA"/>
</dbReference>
<accession>A0A6J5PQR4</accession>
<sequence length="168" mass="19359">MRLTAREVLQLRRFTDLCKANKNEHQVTDRKYTAGATEKGIIMLGKAGEVIISRYYNTQIDWEIYVGADNGFDTTINNKKTEIKTSSQKDLIINDPEHCKYGLWKPDTEQCIVVWCNQPRNQWENIGTNTQFQIIGGTTRPNFFANAQKADYGYGPRLTLKEQQLVHL</sequence>
<gene>
    <name evidence="6" type="ORF">UFOVP1002_46</name>
    <name evidence="7" type="ORF">UFOVP1217_150</name>
    <name evidence="8" type="ORF">UFOVP1343_134</name>
    <name evidence="9" type="ORF">UFOVP1438_183</name>
    <name evidence="12" type="ORF">UFOVP1541_3</name>
    <name evidence="10" type="ORF">UFOVP1592_179</name>
    <name evidence="1" type="ORF">UFOVP465_40</name>
    <name evidence="2" type="ORF">UFOVP666_86</name>
    <name evidence="3" type="ORF">UFOVP727_163</name>
    <name evidence="11" type="ORF">UFOVP741_166</name>
    <name evidence="4" type="ORF">UFOVP819_114</name>
    <name evidence="5" type="ORF">UFOVP926_159</name>
</gene>
<dbReference type="EMBL" id="LR797177">
    <property type="protein sequence ID" value="CAB4191803.1"/>
    <property type="molecule type" value="Genomic_DNA"/>
</dbReference>
<dbReference type="EMBL" id="LR797452">
    <property type="protein sequence ID" value="CAB4218007.1"/>
    <property type="molecule type" value="Genomic_DNA"/>
</dbReference>
<dbReference type="EMBL" id="LR796443">
    <property type="protein sequence ID" value="CAB4145105.1"/>
    <property type="molecule type" value="Genomic_DNA"/>
</dbReference>
<evidence type="ECO:0000313" key="3">
    <source>
        <dbReference type="EMBL" id="CAB4160404.1"/>
    </source>
</evidence>
<evidence type="ECO:0000313" key="2">
    <source>
        <dbReference type="EMBL" id="CAB4156621.1"/>
    </source>
</evidence>
<proteinExistence type="predicted"/>
<dbReference type="EMBL" id="LR798395">
    <property type="protein sequence ID" value="CAB5228563.1"/>
    <property type="molecule type" value="Genomic_DNA"/>
</dbReference>
<dbReference type="EMBL" id="LR796878">
    <property type="protein sequence ID" value="CAB4172316.1"/>
    <property type="molecule type" value="Genomic_DNA"/>
</dbReference>